<dbReference type="Gene3D" id="1.20.1250.20">
    <property type="entry name" value="MFS general substrate transporter like domains"/>
    <property type="match status" value="2"/>
</dbReference>
<evidence type="ECO:0000256" key="6">
    <source>
        <dbReference type="ARBA" id="ARBA00022989"/>
    </source>
</evidence>
<keyword evidence="2" id="KW-0813">Transport</keyword>
<evidence type="ECO:0000256" key="8">
    <source>
        <dbReference type="SAM" id="Phobius"/>
    </source>
</evidence>
<evidence type="ECO:0000256" key="1">
    <source>
        <dbReference type="ARBA" id="ARBA00004429"/>
    </source>
</evidence>
<comment type="caution">
    <text evidence="10">The sequence shown here is derived from an EMBL/GenBank/DDBJ whole genome shotgun (WGS) entry which is preliminary data.</text>
</comment>
<evidence type="ECO:0000256" key="4">
    <source>
        <dbReference type="ARBA" id="ARBA00022519"/>
    </source>
</evidence>
<evidence type="ECO:0000313" key="11">
    <source>
        <dbReference type="Proteomes" id="UP001165287"/>
    </source>
</evidence>
<gene>
    <name evidence="10" type="ORF">K9V48_23570</name>
</gene>
<feature type="transmembrane region" description="Helical" evidence="8">
    <location>
        <begin position="101"/>
        <end position="121"/>
    </location>
</feature>
<feature type="transmembrane region" description="Helical" evidence="8">
    <location>
        <begin position="287"/>
        <end position="304"/>
    </location>
</feature>
<dbReference type="PROSITE" id="PS51257">
    <property type="entry name" value="PROKAR_LIPOPROTEIN"/>
    <property type="match status" value="1"/>
</dbReference>
<keyword evidence="11" id="KW-1185">Reference proteome</keyword>
<dbReference type="PANTHER" id="PTHR23522:SF10">
    <property type="entry name" value="3-PHENYLPROPIONIC ACID TRANSPORTER-RELATED"/>
    <property type="match status" value="1"/>
</dbReference>
<dbReference type="EMBL" id="JAIQUM010000086">
    <property type="protein sequence ID" value="MBZ5753122.1"/>
    <property type="molecule type" value="Genomic_DNA"/>
</dbReference>
<dbReference type="Pfam" id="PF01306">
    <property type="entry name" value="LacY_symp"/>
    <property type="match status" value="1"/>
</dbReference>
<dbReference type="Proteomes" id="UP001165287">
    <property type="component" value="Unassembled WGS sequence"/>
</dbReference>
<keyword evidence="3" id="KW-1003">Cell membrane</keyword>
<organism evidence="10 11">
    <name type="scientific">Metabacillus rhizolycopersici</name>
    <dbReference type="NCBI Taxonomy" id="2875709"/>
    <lineage>
        <taxon>Bacteria</taxon>
        <taxon>Bacillati</taxon>
        <taxon>Bacillota</taxon>
        <taxon>Bacilli</taxon>
        <taxon>Bacillales</taxon>
        <taxon>Bacillaceae</taxon>
        <taxon>Metabacillus</taxon>
    </lineage>
</organism>
<name>A0ABS7UYT9_9BACI</name>
<feature type="transmembrane region" description="Helical" evidence="8">
    <location>
        <begin position="377"/>
        <end position="397"/>
    </location>
</feature>
<feature type="transmembrane region" description="Helical" evidence="8">
    <location>
        <begin position="260"/>
        <end position="280"/>
    </location>
</feature>
<dbReference type="PANTHER" id="PTHR23522">
    <property type="entry name" value="BLL5896 PROTEIN"/>
    <property type="match status" value="1"/>
</dbReference>
<dbReference type="SUPFAM" id="SSF103473">
    <property type="entry name" value="MFS general substrate transporter"/>
    <property type="match status" value="1"/>
</dbReference>
<dbReference type="InterPro" id="IPR036259">
    <property type="entry name" value="MFS_trans_sf"/>
</dbReference>
<feature type="transmembrane region" description="Helical" evidence="8">
    <location>
        <begin position="167"/>
        <end position="185"/>
    </location>
</feature>
<dbReference type="NCBIfam" id="TIGR00882">
    <property type="entry name" value="2A0105"/>
    <property type="match status" value="1"/>
</dbReference>
<keyword evidence="4" id="KW-0997">Cell inner membrane</keyword>
<proteinExistence type="predicted"/>
<feature type="transmembrane region" description="Helical" evidence="8">
    <location>
        <begin position="45"/>
        <end position="63"/>
    </location>
</feature>
<accession>A0ABS7UYT9</accession>
<comment type="subcellular location">
    <subcellularLocation>
        <location evidence="1">Cell inner membrane</location>
        <topology evidence="1">Multi-pass membrane protein</topology>
    </subcellularLocation>
</comment>
<dbReference type="RefSeq" id="WP_224141553.1">
    <property type="nucleotide sequence ID" value="NZ_JAIQUM010000086.1"/>
</dbReference>
<evidence type="ECO:0000256" key="3">
    <source>
        <dbReference type="ARBA" id="ARBA00022475"/>
    </source>
</evidence>
<feature type="domain" description="Major facilitator superfamily (MFS) profile" evidence="9">
    <location>
        <begin position="1"/>
        <end position="400"/>
    </location>
</feature>
<dbReference type="PRINTS" id="PR00174">
    <property type="entry name" value="LACYSMPORT"/>
</dbReference>
<protein>
    <submittedName>
        <fullName evidence="10">MFS transporter</fullName>
    </submittedName>
</protein>
<feature type="transmembrane region" description="Helical" evidence="8">
    <location>
        <begin position="218"/>
        <end position="235"/>
    </location>
</feature>
<keyword evidence="7 8" id="KW-0472">Membrane</keyword>
<keyword evidence="6 8" id="KW-1133">Transmembrane helix</keyword>
<feature type="transmembrane region" description="Helical" evidence="8">
    <location>
        <begin position="310"/>
        <end position="333"/>
    </location>
</feature>
<evidence type="ECO:0000256" key="7">
    <source>
        <dbReference type="ARBA" id="ARBA00023136"/>
    </source>
</evidence>
<evidence type="ECO:0000256" key="2">
    <source>
        <dbReference type="ARBA" id="ARBA00022448"/>
    </source>
</evidence>
<dbReference type="NCBIfam" id="NF007077">
    <property type="entry name" value="PRK09528.1"/>
    <property type="match status" value="1"/>
</dbReference>
<feature type="transmembrane region" description="Helical" evidence="8">
    <location>
        <begin position="75"/>
        <end position="95"/>
    </location>
</feature>
<feature type="transmembrane region" description="Helical" evidence="8">
    <location>
        <begin position="7"/>
        <end position="33"/>
    </location>
</feature>
<evidence type="ECO:0000259" key="9">
    <source>
        <dbReference type="PROSITE" id="PS50850"/>
    </source>
</evidence>
<dbReference type="PROSITE" id="PS50850">
    <property type="entry name" value="MFS"/>
    <property type="match status" value="1"/>
</dbReference>
<reference evidence="10" key="1">
    <citation type="submission" date="2024-05" db="EMBL/GenBank/DDBJ databases">
        <title>Metabacillus sp. nov., isolated from the rhizosphere soil of tomato plants.</title>
        <authorList>
            <person name="Ma R."/>
        </authorList>
    </citation>
    <scope>NUCLEOTIDE SEQUENCE</scope>
    <source>
        <strain evidence="10">DBTR6</strain>
    </source>
</reference>
<keyword evidence="5 8" id="KW-0812">Transmembrane</keyword>
<feature type="transmembrane region" description="Helical" evidence="8">
    <location>
        <begin position="142"/>
        <end position="161"/>
    </location>
</feature>
<dbReference type="InterPro" id="IPR020846">
    <property type="entry name" value="MFS_dom"/>
</dbReference>
<evidence type="ECO:0000256" key="5">
    <source>
        <dbReference type="ARBA" id="ARBA00022692"/>
    </source>
</evidence>
<sequence length="417" mass="46255">MGKLSKNFWIFGTFFFLYFFIWAACLPFLSLWLTDVVGLSSTKTGIVFSAMSIAAICYQPFFGIVSDKLGLKTNLLWVFVILLIFIAPFYNYIFAPLLQTNIIIGSLIGGAYLGAVFNGGVGAIEAYIEKVSRVNSFEYGQVRMFGCIGAATSTFVTGQLFTSNPTLIFWISSIVAVLLAVLLFFSKTDTKHSILSEEKNAEPLTTAQTLSIFKNKKFWFLMLYVLGVGCIYDVYDQQFAVFFTQFFESPEKGTEVFGNLYTLQIFMEAVIMLLAPFIINKIGAKNALLYAGFIMSIRIIGSGLADGPIIISILKLLHALEVPILLVAVFKYISANFDLRLSATIYLIGFQFSKQVGSIFLSAIVGNMYDTVGFKSAYLLLGMIALTFTIISIFTLSSKKSLNMNKRDLNSHTQKSA</sequence>
<evidence type="ECO:0000313" key="10">
    <source>
        <dbReference type="EMBL" id="MBZ5753122.1"/>
    </source>
</evidence>
<feature type="transmembrane region" description="Helical" evidence="8">
    <location>
        <begin position="345"/>
        <end position="365"/>
    </location>
</feature>
<dbReference type="InterPro" id="IPR000576">
    <property type="entry name" value="LacY/RafB_perm_fam"/>
</dbReference>